<dbReference type="InterPro" id="IPR051112">
    <property type="entry name" value="CWC26_splicing_factor"/>
</dbReference>
<dbReference type="PANTHER" id="PTHR31809">
    <property type="entry name" value="BUD13 HOMOLOG"/>
    <property type="match status" value="1"/>
</dbReference>
<dbReference type="GO" id="GO:0070274">
    <property type="term" value="C:RES complex"/>
    <property type="evidence" value="ECO:0007669"/>
    <property type="project" value="TreeGrafter"/>
</dbReference>
<dbReference type="InterPro" id="IPR018609">
    <property type="entry name" value="Bud13"/>
</dbReference>
<dbReference type="STRING" id="401625.A0A0P1BNQ8"/>
<protein>
    <submittedName>
        <fullName evidence="3">Uncharacterized conserved protein</fullName>
    </submittedName>
</protein>
<evidence type="ECO:0000256" key="2">
    <source>
        <dbReference type="SAM" id="MobiDB-lite"/>
    </source>
</evidence>
<feature type="compositionally biased region" description="Basic and acidic residues" evidence="2">
    <location>
        <begin position="40"/>
        <end position="63"/>
    </location>
</feature>
<evidence type="ECO:0000256" key="1">
    <source>
        <dbReference type="ARBA" id="ARBA00011069"/>
    </source>
</evidence>
<keyword evidence="4" id="KW-1185">Reference proteome</keyword>
<sequence length="113" mass="13440">MWNVGEVQRKMQKEARERERLVGMENFARGADDLSRNAELKSVERADDPALRFLTKKREEGPQKPKYKGPRPPPNRFGILPGYRWDGVDRGNGFEAKYFRARNEREDRKRRDY</sequence>
<dbReference type="PANTHER" id="PTHR31809:SF0">
    <property type="entry name" value="BUD13 HOMOLOG"/>
    <property type="match status" value="1"/>
</dbReference>
<proteinExistence type="inferred from homology"/>
<dbReference type="AlphaFoldDB" id="A0A0P1BNQ8"/>
<comment type="similarity">
    <text evidence="1">Belongs to the CWC26 family.</text>
</comment>
<dbReference type="Pfam" id="PF09736">
    <property type="entry name" value="Bud13"/>
    <property type="match status" value="1"/>
</dbReference>
<dbReference type="EMBL" id="CCYA01000265">
    <property type="protein sequence ID" value="CEH17790.1"/>
    <property type="molecule type" value="Genomic_DNA"/>
</dbReference>
<accession>A0A0P1BNQ8</accession>
<feature type="region of interest" description="Disordered" evidence="2">
    <location>
        <begin position="40"/>
        <end position="77"/>
    </location>
</feature>
<reference evidence="3 4" key="1">
    <citation type="submission" date="2014-09" db="EMBL/GenBank/DDBJ databases">
        <authorList>
            <person name="Magalhaes I.L.F."/>
            <person name="Oliveira U."/>
            <person name="Santos F.R."/>
            <person name="Vidigal T.H.D.A."/>
            <person name="Brescovit A.D."/>
            <person name="Santos A.J."/>
        </authorList>
    </citation>
    <scope>NUCLEOTIDE SEQUENCE [LARGE SCALE GENOMIC DNA]</scope>
</reference>
<dbReference type="Proteomes" id="UP000054845">
    <property type="component" value="Unassembled WGS sequence"/>
</dbReference>
<dbReference type="GO" id="GO:0005684">
    <property type="term" value="C:U2-type spliceosomal complex"/>
    <property type="evidence" value="ECO:0007669"/>
    <property type="project" value="TreeGrafter"/>
</dbReference>
<evidence type="ECO:0000313" key="4">
    <source>
        <dbReference type="Proteomes" id="UP000054845"/>
    </source>
</evidence>
<dbReference type="GO" id="GO:0000398">
    <property type="term" value="P:mRNA splicing, via spliceosome"/>
    <property type="evidence" value="ECO:0007669"/>
    <property type="project" value="TreeGrafter"/>
</dbReference>
<dbReference type="OrthoDB" id="6022at2759"/>
<evidence type="ECO:0000313" key="3">
    <source>
        <dbReference type="EMBL" id="CEH17790.1"/>
    </source>
</evidence>
<organism evidence="3 4">
    <name type="scientific">Ceraceosorus bombacis</name>
    <dbReference type="NCBI Taxonomy" id="401625"/>
    <lineage>
        <taxon>Eukaryota</taxon>
        <taxon>Fungi</taxon>
        <taxon>Dikarya</taxon>
        <taxon>Basidiomycota</taxon>
        <taxon>Ustilaginomycotina</taxon>
        <taxon>Exobasidiomycetes</taxon>
        <taxon>Ceraceosorales</taxon>
        <taxon>Ceraceosoraceae</taxon>
        <taxon>Ceraceosorus</taxon>
    </lineage>
</organism>
<dbReference type="GO" id="GO:0003723">
    <property type="term" value="F:RNA binding"/>
    <property type="evidence" value="ECO:0007669"/>
    <property type="project" value="TreeGrafter"/>
</dbReference>
<name>A0A0P1BNQ8_9BASI</name>